<keyword evidence="5" id="KW-1185">Reference proteome</keyword>
<dbReference type="GO" id="GO:0006629">
    <property type="term" value="P:lipid metabolic process"/>
    <property type="evidence" value="ECO:0007669"/>
    <property type="project" value="InterPro"/>
</dbReference>
<dbReference type="Proteomes" id="UP000664859">
    <property type="component" value="Unassembled WGS sequence"/>
</dbReference>
<dbReference type="PANTHER" id="PTHR45856">
    <property type="entry name" value="ALPHA/BETA-HYDROLASES SUPERFAMILY PROTEIN"/>
    <property type="match status" value="1"/>
</dbReference>
<dbReference type="OrthoDB" id="438440at2759"/>
<dbReference type="Gene3D" id="3.40.50.1820">
    <property type="entry name" value="alpha/beta hydrolase"/>
    <property type="match status" value="1"/>
</dbReference>
<proteinExistence type="predicted"/>
<dbReference type="EMBL" id="JAFCMP010000135">
    <property type="protein sequence ID" value="KAG5185373.1"/>
    <property type="molecule type" value="Genomic_DNA"/>
</dbReference>
<feature type="domain" description="Fungal lipase-type" evidence="3">
    <location>
        <begin position="642"/>
        <end position="784"/>
    </location>
</feature>
<reference evidence="4" key="1">
    <citation type="submission" date="2021-02" db="EMBL/GenBank/DDBJ databases">
        <title>First Annotated Genome of the Yellow-green Alga Tribonema minus.</title>
        <authorList>
            <person name="Mahan K.M."/>
        </authorList>
    </citation>
    <scope>NUCLEOTIDE SEQUENCE</scope>
    <source>
        <strain evidence="4">UTEX B ZZ1240</strain>
    </source>
</reference>
<evidence type="ECO:0000259" key="3">
    <source>
        <dbReference type="Pfam" id="PF01764"/>
    </source>
</evidence>
<evidence type="ECO:0000313" key="4">
    <source>
        <dbReference type="EMBL" id="KAG5185373.1"/>
    </source>
</evidence>
<keyword evidence="2" id="KW-0732">Signal</keyword>
<evidence type="ECO:0000313" key="5">
    <source>
        <dbReference type="Proteomes" id="UP000664859"/>
    </source>
</evidence>
<name>A0A835ZAJ7_9STRA</name>
<organism evidence="4 5">
    <name type="scientific">Tribonema minus</name>
    <dbReference type="NCBI Taxonomy" id="303371"/>
    <lineage>
        <taxon>Eukaryota</taxon>
        <taxon>Sar</taxon>
        <taxon>Stramenopiles</taxon>
        <taxon>Ochrophyta</taxon>
        <taxon>PX clade</taxon>
        <taxon>Xanthophyceae</taxon>
        <taxon>Tribonematales</taxon>
        <taxon>Tribonemataceae</taxon>
        <taxon>Tribonema</taxon>
    </lineage>
</organism>
<accession>A0A835ZAJ7</accession>
<dbReference type="InterPro" id="IPR029058">
    <property type="entry name" value="AB_hydrolase_fold"/>
</dbReference>
<feature type="region of interest" description="Disordered" evidence="1">
    <location>
        <begin position="500"/>
        <end position="539"/>
    </location>
</feature>
<sequence length="915" mass="96044">MWIEPRTAALLLLCFGCCLCAALLPSSTHVKHVTCARPASCEVPSLARRRCRYAVLFASSEPSDTGNARDSFELVVRLPSVLSALAKPFNLTSSLRVPSVAVGLQQQANATAAIVDAATQAYQALTRPWQDAMALLNGTLTEESFIRGGALQQSTGQQLPVLQAAYARAAADLGDLAVKAGVDPKLSDALTASQSPCRSHRLIPAVWRLQRGAAAAAGAGSAPHTTAMRTQHLNPMSLTTMQPQCGTCSAALQRLLAGSDGEEDGGASARAAVLDALGIPPGTLLTPDAVDAAAQRARAAAARFVGRNVAARLRMARRDLSSATDVLLDLQGAQAPPAARALGAAIAARLADLDRYTPSDMLFYNSPPTALAEVPGEFPFPLPADADGYCMDPGLHGPLAPRSRGGLFAAVNEGAPALQAKQRRWSMVLATEVGQQRSISVVPTSAGIERYFNLRNAEPVQRVTWPPACIPYTAASRARLQVWRGSSGLAGGGSGLCATAASGGARQASPRTRTKRQRCGRERLEQQRRRRRPTARRRAARTLHWPDSLCLLQRSARVGSVNPALLVHCAIALCMAPYNVDRPPLALLPSLPLAPLTGAGLLGAAAAGSPSAAALGPKQVLEIVTDRACAVAAHAPALNLTVVSFRGTKDATDVLTDITFTPAAFQARQDDGGSTAQDAPAGMAVHAGFALAFDSIRPLVDALVVPERDGPFPAAARILFTGHSMGGALAQLAAAHWHALNPHLVTVASPAAGNAPFCRHLEATALPHGGLRVWNEADAVPLLAQLAGYRHAGVPVRRRVSAAAVALYDSMNINAPLPPALGAATAIAPHIVYQVGPSSGRSPQRAAPAACGSNWSQMHSRRCSKGIPMLRPAKKAWRCQSRRQGTPDRSFREELVLRQHCTSATAASDRSRTRR</sequence>
<feature type="signal peptide" evidence="2">
    <location>
        <begin position="1"/>
        <end position="22"/>
    </location>
</feature>
<dbReference type="SUPFAM" id="SSF53474">
    <property type="entry name" value="alpha/beta-Hydrolases"/>
    <property type="match status" value="1"/>
</dbReference>
<dbReference type="InterPro" id="IPR002921">
    <property type="entry name" value="Fungal_lipase-type"/>
</dbReference>
<evidence type="ECO:0000256" key="2">
    <source>
        <dbReference type="SAM" id="SignalP"/>
    </source>
</evidence>
<dbReference type="PANTHER" id="PTHR45856:SF11">
    <property type="entry name" value="FUNGAL LIPASE-LIKE DOMAIN-CONTAINING PROTEIN"/>
    <property type="match status" value="1"/>
</dbReference>
<evidence type="ECO:0000256" key="1">
    <source>
        <dbReference type="SAM" id="MobiDB-lite"/>
    </source>
</evidence>
<dbReference type="InterPro" id="IPR051218">
    <property type="entry name" value="Sec_MonoDiacylglyc_Lipase"/>
</dbReference>
<gene>
    <name evidence="4" type="ORF">JKP88DRAFT_244473</name>
</gene>
<protein>
    <recommendedName>
        <fullName evidence="3">Fungal lipase-type domain-containing protein</fullName>
    </recommendedName>
</protein>
<comment type="caution">
    <text evidence="4">The sequence shown here is derived from an EMBL/GenBank/DDBJ whole genome shotgun (WGS) entry which is preliminary data.</text>
</comment>
<dbReference type="Pfam" id="PF01764">
    <property type="entry name" value="Lipase_3"/>
    <property type="match status" value="1"/>
</dbReference>
<feature type="chain" id="PRO_5032757185" description="Fungal lipase-type domain-containing protein" evidence="2">
    <location>
        <begin position="23"/>
        <end position="915"/>
    </location>
</feature>
<feature type="compositionally biased region" description="Basic residues" evidence="1">
    <location>
        <begin position="528"/>
        <end position="539"/>
    </location>
</feature>
<dbReference type="AlphaFoldDB" id="A0A835ZAJ7"/>